<feature type="compositionally biased region" description="Polar residues" evidence="1">
    <location>
        <begin position="478"/>
        <end position="489"/>
    </location>
</feature>
<feature type="compositionally biased region" description="Basic and acidic residues" evidence="1">
    <location>
        <begin position="300"/>
        <end position="310"/>
    </location>
</feature>
<dbReference type="AlphaFoldDB" id="A0A9P5XUC5"/>
<feature type="compositionally biased region" description="Basic and acidic residues" evidence="1">
    <location>
        <begin position="331"/>
        <end position="398"/>
    </location>
</feature>
<feature type="compositionally biased region" description="Low complexity" evidence="1">
    <location>
        <begin position="516"/>
        <end position="527"/>
    </location>
</feature>
<feature type="compositionally biased region" description="Basic and acidic residues" evidence="1">
    <location>
        <begin position="416"/>
        <end position="430"/>
    </location>
</feature>
<feature type="compositionally biased region" description="Pro residues" evidence="1">
    <location>
        <begin position="314"/>
        <end position="327"/>
    </location>
</feature>
<feature type="compositionally biased region" description="Low complexity" evidence="1">
    <location>
        <begin position="44"/>
        <end position="54"/>
    </location>
</feature>
<protein>
    <submittedName>
        <fullName evidence="2">Uncharacterized protein</fullName>
    </submittedName>
</protein>
<sequence>MDVDVNDHPPTSRIPPSPSSRKPNDEAGPRAGSGMYADREGDPAGDAPPRGPRAMAKPSVSTPGSGYASHSISPTTPFGYGPNAGNRPRDRSPPLHIQGRPNDGNARREHEFDQYAHPMERGPGRREPRPRSNDYPRPPPPGYPKLSGTNSVPIGNNRKPVVLGAPPPGKTYILNAGPPPGISTANMEPVRGMRGRGAPPQHKESYERPSYNEKPPVDYRPGRSENGASRQQDNSPMVMEPRQLSPVNPINAHDNHRGRRDGGYMDRGNQGRYNQVSALDAGRAPRTWTPREPDPPPARDLSRPRYDQHRAITPPIPSELPPTPPTWTPREMARQYEDLSIHQRDRVPPKSDSRPMQHRDGGPAPGRERFEVPDVRRSGSLEGRLSEPYKERHPEPVRQQHALPPNPALHRGHNVVHPETHWKEGRHEPGPIHPGWGEPREFPSHRSSEVPSSRTFTDQARGDTDMRGGRMPRIRRPQSASQLSGNSSLRMDMDIDDQTAHLSQEYEAQRPEILRRGGSLLDRLSLDQNGDTPVDGPPQSLRDRVQVPSKRDREEMTSDRHSHMMDTSFEDDGYDPNKKARRRSGKVRKVRRGGPP</sequence>
<comment type="caution">
    <text evidence="2">The sequence shown here is derived from an EMBL/GenBank/DDBJ whole genome shotgun (WGS) entry which is preliminary data.</text>
</comment>
<feature type="compositionally biased region" description="Basic and acidic residues" evidence="1">
    <location>
        <begin position="201"/>
        <end position="223"/>
    </location>
</feature>
<evidence type="ECO:0000256" key="1">
    <source>
        <dbReference type="SAM" id="MobiDB-lite"/>
    </source>
</evidence>
<feature type="compositionally biased region" description="Polar residues" evidence="1">
    <location>
        <begin position="59"/>
        <end position="76"/>
    </location>
</feature>
<evidence type="ECO:0000313" key="2">
    <source>
        <dbReference type="EMBL" id="KAF9455876.1"/>
    </source>
</evidence>
<proteinExistence type="predicted"/>
<feature type="compositionally biased region" description="Basic and acidic residues" evidence="1">
    <location>
        <begin position="541"/>
        <end position="564"/>
    </location>
</feature>
<feature type="compositionally biased region" description="Basic residues" evidence="1">
    <location>
        <begin position="579"/>
        <end position="596"/>
    </location>
</feature>
<feature type="compositionally biased region" description="Basic and acidic residues" evidence="1">
    <location>
        <begin position="438"/>
        <end position="448"/>
    </location>
</feature>
<dbReference type="OrthoDB" id="548295at2759"/>
<name>A0A9P5XUC5_9AGAR</name>
<feature type="compositionally biased region" description="Basic and acidic residues" evidence="1">
    <location>
        <begin position="105"/>
        <end position="134"/>
    </location>
</feature>
<reference evidence="2" key="1">
    <citation type="submission" date="2020-11" db="EMBL/GenBank/DDBJ databases">
        <authorList>
            <consortium name="DOE Joint Genome Institute"/>
            <person name="Ahrendt S."/>
            <person name="Riley R."/>
            <person name="Andreopoulos W."/>
            <person name="Labutti K."/>
            <person name="Pangilinan J."/>
            <person name="Ruiz-Duenas F.J."/>
            <person name="Barrasa J.M."/>
            <person name="Sanchez-Garcia M."/>
            <person name="Camarero S."/>
            <person name="Miyauchi S."/>
            <person name="Serrano A."/>
            <person name="Linde D."/>
            <person name="Babiker R."/>
            <person name="Drula E."/>
            <person name="Ayuso-Fernandez I."/>
            <person name="Pacheco R."/>
            <person name="Padilla G."/>
            <person name="Ferreira P."/>
            <person name="Barriuso J."/>
            <person name="Kellner H."/>
            <person name="Castanera R."/>
            <person name="Alfaro M."/>
            <person name="Ramirez L."/>
            <person name="Pisabarro A.G."/>
            <person name="Kuo A."/>
            <person name="Tritt A."/>
            <person name="Lipzen A."/>
            <person name="He G."/>
            <person name="Yan M."/>
            <person name="Ng V."/>
            <person name="Cullen D."/>
            <person name="Martin F."/>
            <person name="Rosso M.-N."/>
            <person name="Henrissat B."/>
            <person name="Hibbett D."/>
            <person name="Martinez A.T."/>
            <person name="Grigoriev I.V."/>
        </authorList>
    </citation>
    <scope>NUCLEOTIDE SEQUENCE</scope>
    <source>
        <strain evidence="2">CBS 247.69</strain>
    </source>
</reference>
<dbReference type="Proteomes" id="UP000807353">
    <property type="component" value="Unassembled WGS sequence"/>
</dbReference>
<keyword evidence="3" id="KW-1185">Reference proteome</keyword>
<accession>A0A9P5XUC5</accession>
<evidence type="ECO:0000313" key="3">
    <source>
        <dbReference type="Proteomes" id="UP000807353"/>
    </source>
</evidence>
<organism evidence="2 3">
    <name type="scientific">Collybia nuda</name>
    <dbReference type="NCBI Taxonomy" id="64659"/>
    <lineage>
        <taxon>Eukaryota</taxon>
        <taxon>Fungi</taxon>
        <taxon>Dikarya</taxon>
        <taxon>Basidiomycota</taxon>
        <taxon>Agaricomycotina</taxon>
        <taxon>Agaricomycetes</taxon>
        <taxon>Agaricomycetidae</taxon>
        <taxon>Agaricales</taxon>
        <taxon>Tricholomatineae</taxon>
        <taxon>Clitocybaceae</taxon>
        <taxon>Collybia</taxon>
    </lineage>
</organism>
<gene>
    <name evidence="2" type="ORF">BDZ94DRAFT_511820</name>
</gene>
<feature type="region of interest" description="Disordered" evidence="1">
    <location>
        <begin position="1"/>
        <end position="596"/>
    </location>
</feature>
<feature type="compositionally biased region" description="Polar residues" evidence="1">
    <location>
        <begin position="449"/>
        <end position="458"/>
    </location>
</feature>
<dbReference type="EMBL" id="MU150500">
    <property type="protein sequence ID" value="KAF9455876.1"/>
    <property type="molecule type" value="Genomic_DNA"/>
</dbReference>
<feature type="compositionally biased region" description="Polar residues" evidence="1">
    <location>
        <begin position="226"/>
        <end position="235"/>
    </location>
</feature>